<dbReference type="Gene3D" id="3.30.70.270">
    <property type="match status" value="1"/>
</dbReference>
<dbReference type="Pfam" id="PF17919">
    <property type="entry name" value="RT_RNaseH_2"/>
    <property type="match status" value="1"/>
</dbReference>
<dbReference type="AlphaFoldDB" id="A0ABD2Y426"/>
<dbReference type="EMBL" id="JBJUIK010000016">
    <property type="protein sequence ID" value="KAL3500560.1"/>
    <property type="molecule type" value="Genomic_DNA"/>
</dbReference>
<evidence type="ECO:0000313" key="3">
    <source>
        <dbReference type="Proteomes" id="UP001630127"/>
    </source>
</evidence>
<reference evidence="2 3" key="1">
    <citation type="submission" date="2024-11" db="EMBL/GenBank/DDBJ databases">
        <title>A near-complete genome assembly of Cinchona calisaya.</title>
        <authorList>
            <person name="Lian D.C."/>
            <person name="Zhao X.W."/>
            <person name="Wei L."/>
        </authorList>
    </citation>
    <scope>NUCLEOTIDE SEQUENCE [LARGE SCALE GENOMIC DNA]</scope>
    <source>
        <tissue evidence="2">Nenye</tissue>
    </source>
</reference>
<protein>
    <recommendedName>
        <fullName evidence="1">Reverse transcriptase/retrotransposon-derived protein RNase H-like domain-containing protein</fullName>
    </recommendedName>
</protein>
<keyword evidence="3" id="KW-1185">Reference proteome</keyword>
<evidence type="ECO:0000313" key="2">
    <source>
        <dbReference type="EMBL" id="KAL3500560.1"/>
    </source>
</evidence>
<dbReference type="Proteomes" id="UP001630127">
    <property type="component" value="Unassembled WGS sequence"/>
</dbReference>
<feature type="domain" description="Reverse transcriptase/retrotransposon-derived protein RNase H-like" evidence="1">
    <location>
        <begin position="48"/>
        <end position="98"/>
    </location>
</feature>
<dbReference type="FunFam" id="3.30.70.270:FF:000020">
    <property type="entry name" value="Transposon Tf2-6 polyprotein-like Protein"/>
    <property type="match status" value="1"/>
</dbReference>
<organism evidence="2 3">
    <name type="scientific">Cinchona calisaya</name>
    <dbReference type="NCBI Taxonomy" id="153742"/>
    <lineage>
        <taxon>Eukaryota</taxon>
        <taxon>Viridiplantae</taxon>
        <taxon>Streptophyta</taxon>
        <taxon>Embryophyta</taxon>
        <taxon>Tracheophyta</taxon>
        <taxon>Spermatophyta</taxon>
        <taxon>Magnoliopsida</taxon>
        <taxon>eudicotyledons</taxon>
        <taxon>Gunneridae</taxon>
        <taxon>Pentapetalae</taxon>
        <taxon>asterids</taxon>
        <taxon>lamiids</taxon>
        <taxon>Gentianales</taxon>
        <taxon>Rubiaceae</taxon>
        <taxon>Cinchonoideae</taxon>
        <taxon>Cinchoneae</taxon>
        <taxon>Cinchona</taxon>
    </lineage>
</organism>
<name>A0ABD2Y426_9GENT</name>
<dbReference type="InterPro" id="IPR041577">
    <property type="entry name" value="RT_RNaseH_2"/>
</dbReference>
<proteinExistence type="predicted"/>
<comment type="caution">
    <text evidence="2">The sequence shown here is derived from an EMBL/GenBank/DDBJ whole genome shotgun (WGS) entry which is preliminary data.</text>
</comment>
<dbReference type="InterPro" id="IPR043128">
    <property type="entry name" value="Rev_trsase/Diguanyl_cyclase"/>
</dbReference>
<dbReference type="InterPro" id="IPR043502">
    <property type="entry name" value="DNA/RNA_pol_sf"/>
</dbReference>
<dbReference type="PANTHER" id="PTHR33064:SF40">
    <property type="entry name" value="REVERSE TRANSCRIPTASE_RETROTRANSPOSON-DERIVED PROTEIN RNASE H-LIKE DOMAIN-CONTAINING PROTEIN"/>
    <property type="match status" value="1"/>
</dbReference>
<dbReference type="InterPro" id="IPR051320">
    <property type="entry name" value="Viral_Replic_Matur_Polypro"/>
</dbReference>
<dbReference type="PANTHER" id="PTHR33064">
    <property type="entry name" value="POL PROTEIN"/>
    <property type="match status" value="1"/>
</dbReference>
<evidence type="ECO:0000259" key="1">
    <source>
        <dbReference type="Pfam" id="PF17919"/>
    </source>
</evidence>
<dbReference type="SUPFAM" id="SSF56672">
    <property type="entry name" value="DNA/RNA polymerases"/>
    <property type="match status" value="1"/>
</dbReference>
<gene>
    <name evidence="2" type="ORF">ACH5RR_039653</name>
</gene>
<sequence>MIKWLKPGNLKQLRGSVGLTRYYRRFVKEYRVIGKPLTDMLKKDNFKWNEEAGKAFKRLKLSMSTTPAMALPNFSKPFIVETDASNEGIGVVLMQEKRPIESFRKLIS</sequence>
<accession>A0ABD2Y426</accession>